<feature type="region of interest" description="Disordered" evidence="1">
    <location>
        <begin position="30"/>
        <end position="64"/>
    </location>
</feature>
<dbReference type="AlphaFoldDB" id="A0A0K1Q4H8"/>
<dbReference type="KEGG" id="llu:AKJ09_07374"/>
<evidence type="ECO:0000256" key="2">
    <source>
        <dbReference type="SAM" id="SignalP"/>
    </source>
</evidence>
<feature type="chain" id="PRO_5005467081" description="Serine/threonine protein kinase" evidence="2">
    <location>
        <begin position="22"/>
        <end position="342"/>
    </location>
</feature>
<evidence type="ECO:0008006" key="5">
    <source>
        <dbReference type="Google" id="ProtNLM"/>
    </source>
</evidence>
<dbReference type="OrthoDB" id="5521584at2"/>
<dbReference type="EMBL" id="CP012333">
    <property type="protein sequence ID" value="AKV00711.1"/>
    <property type="molecule type" value="Genomic_DNA"/>
</dbReference>
<sequence>MASPVAWILRVSVATALVAMALQGACSPFGSNEEEAGGESDSGTTSLPDGATGDSGAGDANVDAPAPDCPAGADFSSDAMNCGKCGVRCESATCTKGVCGPTLFATVTTPLGIAVNSTAVYVVAEDNKVVWKSKTSPLNAPMDPFAGGEQGAAYVTANDSTVCWTAKSLIRCGGLKGGTPTNFVNFTNTSLLGIARDADDSLYAADRNGFYVHFVSPDQSIQGKTIQPFGKYPEGLAFSNGDLYVAENESASVTRYAVMTTARAAFAIGYDGPAGLAVDDTYVYVAEQFAGNVWRKRKDSSDPNDHGELLASNQDYPSGIAVDATHVYWTNRNSGRVLRLSK</sequence>
<dbReference type="SUPFAM" id="SSF63825">
    <property type="entry name" value="YWTD domain"/>
    <property type="match status" value="1"/>
</dbReference>
<keyword evidence="4" id="KW-1185">Reference proteome</keyword>
<accession>A0A0K1Q4H8</accession>
<reference evidence="3 4" key="1">
    <citation type="submission" date="2015-08" db="EMBL/GenBank/DDBJ databases">
        <authorList>
            <person name="Babu N.S."/>
            <person name="Beckwith C.J."/>
            <person name="Beseler K.G."/>
            <person name="Brison A."/>
            <person name="Carone J.V."/>
            <person name="Caskin T.P."/>
            <person name="Diamond M."/>
            <person name="Durham M.E."/>
            <person name="Foxe J.M."/>
            <person name="Go M."/>
            <person name="Henderson B.A."/>
            <person name="Jones I.B."/>
            <person name="McGettigan J.A."/>
            <person name="Micheletti S.J."/>
            <person name="Nasrallah M.E."/>
            <person name="Ortiz D."/>
            <person name="Piller C.R."/>
            <person name="Privatt S.R."/>
            <person name="Schneider S.L."/>
            <person name="Sharp S."/>
            <person name="Smith T.C."/>
            <person name="Stanton J.D."/>
            <person name="Ullery H.E."/>
            <person name="Wilson R.J."/>
            <person name="Serrano M.G."/>
            <person name="Buck G."/>
            <person name="Lee V."/>
            <person name="Wang Y."/>
            <person name="Carvalho R."/>
            <person name="Voegtly L."/>
            <person name="Shi R."/>
            <person name="Duckworth R."/>
            <person name="Johnson A."/>
            <person name="Loviza R."/>
            <person name="Walstead R."/>
            <person name="Shah Z."/>
            <person name="Kiflezghi M."/>
            <person name="Wade K."/>
            <person name="Ball S.L."/>
            <person name="Bradley K.W."/>
            <person name="Asai D.J."/>
            <person name="Bowman C.A."/>
            <person name="Russell D.A."/>
            <person name="Pope W.H."/>
            <person name="Jacobs-Sera D."/>
            <person name="Hendrix R.W."/>
            <person name="Hatfull G.F."/>
        </authorList>
    </citation>
    <scope>NUCLEOTIDE SEQUENCE [LARGE SCALE GENOMIC DNA]</scope>
    <source>
        <strain evidence="3 4">DSM 27648</strain>
    </source>
</reference>
<evidence type="ECO:0000313" key="4">
    <source>
        <dbReference type="Proteomes" id="UP000064967"/>
    </source>
</evidence>
<dbReference type="Proteomes" id="UP000064967">
    <property type="component" value="Chromosome"/>
</dbReference>
<feature type="compositionally biased region" description="Low complexity" evidence="1">
    <location>
        <begin position="49"/>
        <end position="64"/>
    </location>
</feature>
<dbReference type="RefSeq" id="WP_146651951.1">
    <property type="nucleotide sequence ID" value="NZ_CP012333.1"/>
</dbReference>
<dbReference type="Gene3D" id="2.120.10.30">
    <property type="entry name" value="TolB, C-terminal domain"/>
    <property type="match status" value="1"/>
</dbReference>
<organism evidence="3 4">
    <name type="scientific">Labilithrix luteola</name>
    <dbReference type="NCBI Taxonomy" id="1391654"/>
    <lineage>
        <taxon>Bacteria</taxon>
        <taxon>Pseudomonadati</taxon>
        <taxon>Myxococcota</taxon>
        <taxon>Polyangia</taxon>
        <taxon>Polyangiales</taxon>
        <taxon>Labilitrichaceae</taxon>
        <taxon>Labilithrix</taxon>
    </lineage>
</organism>
<keyword evidence="2" id="KW-0732">Signal</keyword>
<evidence type="ECO:0000256" key="1">
    <source>
        <dbReference type="SAM" id="MobiDB-lite"/>
    </source>
</evidence>
<proteinExistence type="predicted"/>
<protein>
    <recommendedName>
        <fullName evidence="5">Serine/threonine protein kinase</fullName>
    </recommendedName>
</protein>
<dbReference type="STRING" id="1391654.AKJ09_07374"/>
<feature type="signal peptide" evidence="2">
    <location>
        <begin position="1"/>
        <end position="21"/>
    </location>
</feature>
<gene>
    <name evidence="3" type="ORF">AKJ09_07374</name>
</gene>
<name>A0A0K1Q4H8_9BACT</name>
<evidence type="ECO:0000313" key="3">
    <source>
        <dbReference type="EMBL" id="AKV00711.1"/>
    </source>
</evidence>
<dbReference type="InterPro" id="IPR011042">
    <property type="entry name" value="6-blade_b-propeller_TolB-like"/>
</dbReference>